<dbReference type="Pfam" id="PF13250">
    <property type="entry name" value="SNIPE"/>
    <property type="match status" value="1"/>
</dbReference>
<sequence length="482" mass="55177">MSKPPPANWYPDPQNSALLRYWDGSQWTAHTTTNPAKQQDRPQTEQHVTPPRSEDPAESRTDEKVTFFNARSKAKELQAENARLQELLDRLHGMELADIEATITGARADLDTLEQQHRDKQTEIENTARQLTTLEAQIVDVRNTINIQEFGLYDFDHPAETSAKLANELSKVRMNIKRAIAGGHATSATANFTFNNSMAQGRKFVKDMSKTMLAAYNAEAENCIKGVKAGKLDVARKRLERIVSQIARNGQMIDLQITPYYHGLRLQELELAARHMDALRAEKEAERERRAELREQQKAEAELQRELDRLDKEKQHYLNTLQALEARGDETAAADIRRKLTDVERAIVDVDYRKANLRAGYVYVISNFGSFGERMVKIGLTRRLEPMDRVRELSDASVPFNFDVHAIFFADDAVEIEAMLHREFADKRVNRVNNRREFFYVAPEEVLEVLKQHSVAVVEFKMEPDADEFRISEKLAEQVPAS</sequence>
<organism evidence="4 5">
    <name type="scientific">Hoyosella altamirensis</name>
    <dbReference type="NCBI Taxonomy" id="616997"/>
    <lineage>
        <taxon>Bacteria</taxon>
        <taxon>Bacillati</taxon>
        <taxon>Actinomycetota</taxon>
        <taxon>Actinomycetes</taxon>
        <taxon>Mycobacteriales</taxon>
        <taxon>Hoyosellaceae</taxon>
        <taxon>Hoyosella</taxon>
    </lineage>
</organism>
<keyword evidence="5" id="KW-1185">Reference proteome</keyword>
<proteinExistence type="predicted"/>
<dbReference type="RefSeq" id="WP_064442277.1">
    <property type="nucleotide sequence ID" value="NZ_BDDI01000022.1"/>
</dbReference>
<dbReference type="EMBL" id="JACHWS010000009">
    <property type="protein sequence ID" value="MBB3040166.1"/>
    <property type="molecule type" value="Genomic_DNA"/>
</dbReference>
<evidence type="ECO:0000259" key="3">
    <source>
        <dbReference type="SMART" id="SM00974"/>
    </source>
</evidence>
<comment type="caution">
    <text evidence="4">The sequence shown here is derived from an EMBL/GenBank/DDBJ whole genome shotgun (WGS) entry which is preliminary data.</text>
</comment>
<dbReference type="InterPro" id="IPR018929">
    <property type="entry name" value="DUF2510"/>
</dbReference>
<name>A0A839RV80_9ACTN</name>
<evidence type="ECO:0000313" key="5">
    <source>
        <dbReference type="Proteomes" id="UP000567922"/>
    </source>
</evidence>
<reference evidence="4 5" key="1">
    <citation type="submission" date="2020-08" db="EMBL/GenBank/DDBJ databases">
        <title>Sequencing the genomes of 1000 actinobacteria strains.</title>
        <authorList>
            <person name="Klenk H.-P."/>
        </authorList>
    </citation>
    <scope>NUCLEOTIDE SEQUENCE [LARGE SCALE GENOMIC DNA]</scope>
    <source>
        <strain evidence="4 5">DSM 45258</strain>
    </source>
</reference>
<dbReference type="InterPro" id="IPR018306">
    <property type="entry name" value="Phage_T5_Orf172_DNA-bd"/>
</dbReference>
<dbReference type="AlphaFoldDB" id="A0A839RV80"/>
<dbReference type="Proteomes" id="UP000567922">
    <property type="component" value="Unassembled WGS sequence"/>
</dbReference>
<feature type="compositionally biased region" description="Basic and acidic residues" evidence="2">
    <location>
        <begin position="52"/>
        <end position="62"/>
    </location>
</feature>
<feature type="domain" description="Bacteriophage T5 Orf172 DNA-binding" evidence="3">
    <location>
        <begin position="370"/>
        <end position="453"/>
    </location>
</feature>
<feature type="compositionally biased region" description="Polar residues" evidence="2">
    <location>
        <begin position="25"/>
        <end position="37"/>
    </location>
</feature>
<dbReference type="Pfam" id="PF10708">
    <property type="entry name" value="DUF2510"/>
    <property type="match status" value="1"/>
</dbReference>
<evidence type="ECO:0000256" key="2">
    <source>
        <dbReference type="SAM" id="MobiDB-lite"/>
    </source>
</evidence>
<evidence type="ECO:0000256" key="1">
    <source>
        <dbReference type="SAM" id="Coils"/>
    </source>
</evidence>
<gene>
    <name evidence="4" type="ORF">FHU29_004661</name>
</gene>
<feature type="coiled-coil region" evidence="1">
    <location>
        <begin position="67"/>
        <end position="144"/>
    </location>
</feature>
<feature type="coiled-coil region" evidence="1">
    <location>
        <begin position="266"/>
        <end position="327"/>
    </location>
</feature>
<feature type="region of interest" description="Disordered" evidence="2">
    <location>
        <begin position="24"/>
        <end position="62"/>
    </location>
</feature>
<dbReference type="Pfam" id="PF13455">
    <property type="entry name" value="MUG113"/>
    <property type="match status" value="1"/>
</dbReference>
<dbReference type="SMART" id="SM00974">
    <property type="entry name" value="T5orf172"/>
    <property type="match status" value="1"/>
</dbReference>
<evidence type="ECO:0000313" key="4">
    <source>
        <dbReference type="EMBL" id="MBB3040166.1"/>
    </source>
</evidence>
<dbReference type="InterPro" id="IPR025280">
    <property type="entry name" value="SNIPE"/>
</dbReference>
<keyword evidence="1" id="KW-0175">Coiled coil</keyword>
<accession>A0A839RV80</accession>
<protein>
    <recommendedName>
        <fullName evidence="3">Bacteriophage T5 Orf172 DNA-binding domain-containing protein</fullName>
    </recommendedName>
</protein>
<dbReference type="OrthoDB" id="9811665at2"/>